<organism evidence="1 2">
    <name type="scientific">Streptococcus gallolyticus</name>
    <dbReference type="NCBI Taxonomy" id="315405"/>
    <lineage>
        <taxon>Bacteria</taxon>
        <taxon>Bacillati</taxon>
        <taxon>Bacillota</taxon>
        <taxon>Bacilli</taxon>
        <taxon>Lactobacillales</taxon>
        <taxon>Streptococcaceae</taxon>
        <taxon>Streptococcus</taxon>
    </lineage>
</organism>
<gene>
    <name evidence="1" type="ORF">SAMN04487839_1184</name>
</gene>
<name>A0A1H7XQP9_9STRE</name>
<evidence type="ECO:0000313" key="2">
    <source>
        <dbReference type="Proteomes" id="UP000182764"/>
    </source>
</evidence>
<accession>A0A1H7XQP9</accession>
<evidence type="ECO:0000313" key="1">
    <source>
        <dbReference type="EMBL" id="SEM36071.1"/>
    </source>
</evidence>
<reference evidence="1 2" key="1">
    <citation type="submission" date="2016-10" db="EMBL/GenBank/DDBJ databases">
        <authorList>
            <person name="de Groot N.N."/>
        </authorList>
    </citation>
    <scope>NUCLEOTIDE SEQUENCE [LARGE SCALE GENOMIC DNA]</scope>
    <source>
        <strain evidence="1 2">VTM1R29</strain>
    </source>
</reference>
<dbReference type="EMBL" id="FOBM01000018">
    <property type="protein sequence ID" value="SEM36071.1"/>
    <property type="molecule type" value="Genomic_DNA"/>
</dbReference>
<proteinExistence type="predicted"/>
<sequence length="42" mass="5229">MNVQELLERNIFLEDEVHRCYQEIEEYEALLSEIREFLERKA</sequence>
<dbReference type="AlphaFoldDB" id="A0A1H7XQP9"/>
<dbReference type="Proteomes" id="UP000182764">
    <property type="component" value="Unassembled WGS sequence"/>
</dbReference>
<protein>
    <submittedName>
        <fullName evidence="1">Uncharacterized protein</fullName>
    </submittedName>
</protein>